<accession>A0A3D8K0N0</accession>
<comment type="caution">
    <text evidence="2">The sequence shown here is derived from an EMBL/GenBank/DDBJ whole genome shotgun (WGS) entry which is preliminary data.</text>
</comment>
<evidence type="ECO:0000256" key="1">
    <source>
        <dbReference type="SAM" id="MobiDB-lite"/>
    </source>
</evidence>
<gene>
    <name evidence="2" type="ORF">DWV00_10340</name>
</gene>
<sequence length="186" mass="20535">MPKVTDALFVLDPTKILTDHGTNDGYKPLNNEGLGYVFAVAPFSDVAQSTDQSEVDAQQAQDHQQEEGGDQAELIINVGDVARFRSLPLGWRSDHQCFIDKIVFDTPGNKIITSPTKICRSVSSTELDPTATLFTQYTLASEVDHYHEATTICSGTAKFTVNFSIYDDKLRRLGGYSLRSQIKVEA</sequence>
<dbReference type="RefSeq" id="WP_115533484.1">
    <property type="nucleotide sequence ID" value="NZ_QRGA01000006.1"/>
</dbReference>
<keyword evidence="3" id="KW-1185">Reference proteome</keyword>
<dbReference type="InterPro" id="IPR021087">
    <property type="entry name" value="Uncharacterised_PixA/AidA"/>
</dbReference>
<protein>
    <submittedName>
        <fullName evidence="2">Uncharacterized protein</fullName>
    </submittedName>
</protein>
<organism evidence="2 3">
    <name type="scientific">Trinickia dinghuensis</name>
    <dbReference type="NCBI Taxonomy" id="2291023"/>
    <lineage>
        <taxon>Bacteria</taxon>
        <taxon>Pseudomonadati</taxon>
        <taxon>Pseudomonadota</taxon>
        <taxon>Betaproteobacteria</taxon>
        <taxon>Burkholderiales</taxon>
        <taxon>Burkholderiaceae</taxon>
        <taxon>Trinickia</taxon>
    </lineage>
</organism>
<dbReference type="Gene3D" id="2.60.40.3910">
    <property type="entry name" value="Inclusion body protein"/>
    <property type="match status" value="1"/>
</dbReference>
<dbReference type="InterPro" id="IPR038712">
    <property type="entry name" value="PixA-like_sf"/>
</dbReference>
<dbReference type="Proteomes" id="UP000256838">
    <property type="component" value="Unassembled WGS sequence"/>
</dbReference>
<proteinExistence type="predicted"/>
<evidence type="ECO:0000313" key="2">
    <source>
        <dbReference type="EMBL" id="RDU98670.1"/>
    </source>
</evidence>
<feature type="region of interest" description="Disordered" evidence="1">
    <location>
        <begin position="49"/>
        <end position="70"/>
    </location>
</feature>
<evidence type="ECO:0000313" key="3">
    <source>
        <dbReference type="Proteomes" id="UP000256838"/>
    </source>
</evidence>
<dbReference type="AlphaFoldDB" id="A0A3D8K0N0"/>
<name>A0A3D8K0N0_9BURK</name>
<dbReference type="Pfam" id="PF12306">
    <property type="entry name" value="PixA"/>
    <property type="match status" value="1"/>
</dbReference>
<reference evidence="2 3" key="1">
    <citation type="submission" date="2018-08" db="EMBL/GenBank/DDBJ databases">
        <title>Paraburkholderia sp. DHOM06 isolated from forest soil.</title>
        <authorList>
            <person name="Gao Z.-H."/>
            <person name="Qiu L.-H."/>
        </authorList>
    </citation>
    <scope>NUCLEOTIDE SEQUENCE [LARGE SCALE GENOMIC DNA]</scope>
    <source>
        <strain evidence="2 3">DHOM06</strain>
    </source>
</reference>
<dbReference type="EMBL" id="QRGA01000006">
    <property type="protein sequence ID" value="RDU98670.1"/>
    <property type="molecule type" value="Genomic_DNA"/>
</dbReference>